<dbReference type="EMBL" id="MLGG01000002">
    <property type="protein sequence ID" value="KAK1466941.1"/>
    <property type="molecule type" value="Genomic_DNA"/>
</dbReference>
<comment type="caution">
    <text evidence="1">The sequence shown here is derived from an EMBL/GenBank/DDBJ whole genome shotgun (WGS) entry which is preliminary data.</text>
</comment>
<dbReference type="Proteomes" id="UP001239795">
    <property type="component" value="Unassembled WGS sequence"/>
</dbReference>
<gene>
    <name evidence="1" type="ORF">CMEL01_10934</name>
</gene>
<accession>A0AAI9UY26</accession>
<sequence>MKSFPAGTEGLIARPGRKLHLHPSTVGVISIIGLGSPHWRPNCKGDLSSLTAARGPPDPTLMDRTRTIRVGWQSG</sequence>
<reference evidence="1 2" key="1">
    <citation type="submission" date="2016-10" db="EMBL/GenBank/DDBJ databases">
        <title>The genome sequence of Colletotrichum fioriniae PJ7.</title>
        <authorList>
            <person name="Baroncelli R."/>
        </authorList>
    </citation>
    <scope>NUCLEOTIDE SEQUENCE [LARGE SCALE GENOMIC DNA]</scope>
    <source>
        <strain evidence="1">Col 31</strain>
    </source>
</reference>
<protein>
    <submittedName>
        <fullName evidence="1">Uncharacterized protein</fullName>
    </submittedName>
</protein>
<organism evidence="1 2">
    <name type="scientific">Colletotrichum melonis</name>
    <dbReference type="NCBI Taxonomy" id="1209925"/>
    <lineage>
        <taxon>Eukaryota</taxon>
        <taxon>Fungi</taxon>
        <taxon>Dikarya</taxon>
        <taxon>Ascomycota</taxon>
        <taxon>Pezizomycotina</taxon>
        <taxon>Sordariomycetes</taxon>
        <taxon>Hypocreomycetidae</taxon>
        <taxon>Glomerellales</taxon>
        <taxon>Glomerellaceae</taxon>
        <taxon>Colletotrichum</taxon>
        <taxon>Colletotrichum acutatum species complex</taxon>
    </lineage>
</organism>
<dbReference type="AlphaFoldDB" id="A0AAI9UY26"/>
<keyword evidence="2" id="KW-1185">Reference proteome</keyword>
<name>A0AAI9UY26_9PEZI</name>
<evidence type="ECO:0000313" key="2">
    <source>
        <dbReference type="Proteomes" id="UP001239795"/>
    </source>
</evidence>
<proteinExistence type="predicted"/>
<evidence type="ECO:0000313" key="1">
    <source>
        <dbReference type="EMBL" id="KAK1466941.1"/>
    </source>
</evidence>